<dbReference type="AlphaFoldDB" id="A0A1W0A9G7"/>
<gene>
    <name evidence="1" type="ORF">THRCLA_01040</name>
</gene>
<proteinExistence type="predicted"/>
<organism evidence="1 2">
    <name type="scientific">Thraustotheca clavata</name>
    <dbReference type="NCBI Taxonomy" id="74557"/>
    <lineage>
        <taxon>Eukaryota</taxon>
        <taxon>Sar</taxon>
        <taxon>Stramenopiles</taxon>
        <taxon>Oomycota</taxon>
        <taxon>Saprolegniomycetes</taxon>
        <taxon>Saprolegniales</taxon>
        <taxon>Achlyaceae</taxon>
        <taxon>Thraustotheca</taxon>
    </lineage>
</organism>
<comment type="caution">
    <text evidence="1">The sequence shown here is derived from an EMBL/GenBank/DDBJ whole genome shotgun (WGS) entry which is preliminary data.</text>
</comment>
<evidence type="ECO:0008006" key="3">
    <source>
        <dbReference type="Google" id="ProtNLM"/>
    </source>
</evidence>
<accession>A0A1W0A9G7</accession>
<protein>
    <recommendedName>
        <fullName evidence="3">Centromere protein L</fullName>
    </recommendedName>
</protein>
<dbReference type="EMBL" id="JNBS01000291">
    <property type="protein sequence ID" value="OQS06926.1"/>
    <property type="molecule type" value="Genomic_DNA"/>
</dbReference>
<keyword evidence="2" id="KW-1185">Reference proteome</keyword>
<name>A0A1W0A9G7_9STRA</name>
<evidence type="ECO:0000313" key="2">
    <source>
        <dbReference type="Proteomes" id="UP000243217"/>
    </source>
</evidence>
<reference evidence="1 2" key="1">
    <citation type="journal article" date="2014" name="Genome Biol. Evol.">
        <title>The secreted proteins of Achlya hypogyna and Thraustotheca clavata identify the ancestral oomycete secretome and reveal gene acquisitions by horizontal gene transfer.</title>
        <authorList>
            <person name="Misner I."/>
            <person name="Blouin N."/>
            <person name="Leonard G."/>
            <person name="Richards T.A."/>
            <person name="Lane C.E."/>
        </authorList>
    </citation>
    <scope>NUCLEOTIDE SEQUENCE [LARGE SCALE GENOMIC DNA]</scope>
    <source>
        <strain evidence="1 2">ATCC 34112</strain>
    </source>
</reference>
<sequence>MTSIDQLIVEGAWNVYSVSPLYKFVHDKDVLATDAMALVAYLRTSNGELHSNQSISVSVRSKKDLALFSIHEQLVGGPRRLGGFMYYTPNADTSTMKTRTDVLLLQGNEQLVGQVCAWMQYQYQCVVALHAVNVNSISMELFAYNLYQNMLAASDSLDHAPLKLTLHSENSGKPVQSVTISIPWKDILASQQSLAAAANEGTRRSTLTAPESERLIRGFITKYFVNLPVEMSSYRLYSVSSDDCILENIGRIQFFTPSTVPSVLDAVLQLFVSQNVICPEVEEMTF</sequence>
<dbReference type="OrthoDB" id="61797at2759"/>
<evidence type="ECO:0000313" key="1">
    <source>
        <dbReference type="EMBL" id="OQS06926.1"/>
    </source>
</evidence>
<dbReference type="STRING" id="74557.A0A1W0A9G7"/>
<dbReference type="Proteomes" id="UP000243217">
    <property type="component" value="Unassembled WGS sequence"/>
</dbReference>